<comment type="caution">
    <text evidence="20">The sequence shown here is derived from an EMBL/GenBank/DDBJ whole genome shotgun (WGS) entry which is preliminary data.</text>
</comment>
<dbReference type="GO" id="GO:0005509">
    <property type="term" value="F:calcium ion binding"/>
    <property type="evidence" value="ECO:0007669"/>
    <property type="project" value="InterPro"/>
</dbReference>
<dbReference type="Proteomes" id="UP001152747">
    <property type="component" value="Unassembled WGS sequence"/>
</dbReference>
<keyword evidence="12" id="KW-0675">Receptor</keyword>
<reference evidence="20" key="1">
    <citation type="submission" date="2022-11" db="EMBL/GenBank/DDBJ databases">
        <authorList>
            <person name="Kikuchi T."/>
        </authorList>
    </citation>
    <scope>NUCLEOTIDE SEQUENCE</scope>
    <source>
        <strain evidence="20">PS1010</strain>
    </source>
</reference>
<dbReference type="InterPro" id="IPR023415">
    <property type="entry name" value="LDLR_class-A_CS"/>
</dbReference>
<feature type="disulfide bond" evidence="15">
    <location>
        <begin position="48"/>
        <end position="63"/>
    </location>
</feature>
<dbReference type="SMART" id="SM00181">
    <property type="entry name" value="EGF"/>
    <property type="match status" value="5"/>
</dbReference>
<keyword evidence="5" id="KW-0254">Endocytosis</keyword>
<evidence type="ECO:0000256" key="14">
    <source>
        <dbReference type="PROSITE-ProRule" id="PRU00076"/>
    </source>
</evidence>
<dbReference type="GO" id="GO:0016324">
    <property type="term" value="C:apical plasma membrane"/>
    <property type="evidence" value="ECO:0007669"/>
    <property type="project" value="TreeGrafter"/>
</dbReference>
<dbReference type="InterPro" id="IPR036055">
    <property type="entry name" value="LDL_receptor-like_sf"/>
</dbReference>
<evidence type="ECO:0000256" key="17">
    <source>
        <dbReference type="SAM" id="Phobius"/>
    </source>
</evidence>
<dbReference type="CDD" id="cd00112">
    <property type="entry name" value="LDLa"/>
    <property type="match status" value="4"/>
</dbReference>
<dbReference type="PROSITE" id="PS01187">
    <property type="entry name" value="EGF_CA"/>
    <property type="match status" value="1"/>
</dbReference>
<dbReference type="PANTHER" id="PTHR22722:SF14">
    <property type="entry name" value="MEGALIN, ISOFORM A"/>
    <property type="match status" value="1"/>
</dbReference>
<dbReference type="Gene3D" id="2.120.10.30">
    <property type="entry name" value="TolB, C-terminal domain"/>
    <property type="match status" value="1"/>
</dbReference>
<evidence type="ECO:0000256" key="1">
    <source>
        <dbReference type="ARBA" id="ARBA00004167"/>
    </source>
</evidence>
<evidence type="ECO:0000256" key="4">
    <source>
        <dbReference type="ARBA" id="ARBA00022536"/>
    </source>
</evidence>
<dbReference type="SUPFAM" id="SSF57424">
    <property type="entry name" value="LDL receptor-like module"/>
    <property type="match status" value="4"/>
</dbReference>
<dbReference type="GO" id="GO:0012505">
    <property type="term" value="C:endomembrane system"/>
    <property type="evidence" value="ECO:0007669"/>
    <property type="project" value="UniProtKB-SubCell"/>
</dbReference>
<evidence type="ECO:0000256" key="11">
    <source>
        <dbReference type="ARBA" id="ARBA00023157"/>
    </source>
</evidence>
<evidence type="ECO:0000256" key="15">
    <source>
        <dbReference type="PROSITE-ProRule" id="PRU00124"/>
    </source>
</evidence>
<feature type="disulfide bond" evidence="15">
    <location>
        <begin position="76"/>
        <end position="94"/>
    </location>
</feature>
<evidence type="ECO:0000259" key="19">
    <source>
        <dbReference type="PROSITE" id="PS50026"/>
    </source>
</evidence>
<dbReference type="GO" id="GO:0043235">
    <property type="term" value="C:receptor complex"/>
    <property type="evidence" value="ECO:0007669"/>
    <property type="project" value="TreeGrafter"/>
</dbReference>
<evidence type="ECO:0000256" key="16">
    <source>
        <dbReference type="PROSITE-ProRule" id="PRU00461"/>
    </source>
</evidence>
<feature type="transmembrane region" description="Helical" evidence="17">
    <location>
        <begin position="793"/>
        <end position="815"/>
    </location>
</feature>
<dbReference type="SUPFAM" id="SSF57196">
    <property type="entry name" value="EGF/Laminin"/>
    <property type="match status" value="2"/>
</dbReference>
<feature type="disulfide bond" evidence="15">
    <location>
        <begin position="139"/>
        <end position="157"/>
    </location>
</feature>
<dbReference type="PROSITE" id="PS01209">
    <property type="entry name" value="LDLRA_1"/>
    <property type="match status" value="3"/>
</dbReference>
<dbReference type="InterPro" id="IPR011042">
    <property type="entry name" value="6-blade_b-propeller_TolB-like"/>
</dbReference>
<dbReference type="InterPro" id="IPR051221">
    <property type="entry name" value="LDLR-related"/>
</dbReference>
<dbReference type="SUPFAM" id="SSF63825">
    <property type="entry name" value="YWTD domain"/>
    <property type="match status" value="1"/>
</dbReference>
<dbReference type="PANTHER" id="PTHR22722">
    <property type="entry name" value="LOW-DENSITY LIPOPROTEIN RECEPTOR-RELATED PROTEIN 2-RELATED"/>
    <property type="match status" value="1"/>
</dbReference>
<dbReference type="Pfam" id="PF00057">
    <property type="entry name" value="Ldl_recept_a"/>
    <property type="match status" value="4"/>
</dbReference>
<dbReference type="InterPro" id="IPR000742">
    <property type="entry name" value="EGF"/>
</dbReference>
<comment type="similarity">
    <text evidence="3">Belongs to the LDLR family.</text>
</comment>
<keyword evidence="7 18" id="KW-0732">Signal</keyword>
<evidence type="ECO:0000256" key="2">
    <source>
        <dbReference type="ARBA" id="ARBA00004308"/>
    </source>
</evidence>
<feature type="disulfide bond" evidence="15">
    <location>
        <begin position="132"/>
        <end position="144"/>
    </location>
</feature>
<dbReference type="PRINTS" id="PR00261">
    <property type="entry name" value="LDLRECEPTOR"/>
</dbReference>
<dbReference type="InterPro" id="IPR000033">
    <property type="entry name" value="LDLR_classB_rpt"/>
</dbReference>
<feature type="domain" description="EGF-like" evidence="19">
    <location>
        <begin position="732"/>
        <end position="775"/>
    </location>
</feature>
<proteinExistence type="inferred from homology"/>
<evidence type="ECO:0000256" key="8">
    <source>
        <dbReference type="ARBA" id="ARBA00022737"/>
    </source>
</evidence>
<dbReference type="InterPro" id="IPR002172">
    <property type="entry name" value="LDrepeatLR_classA_rpt"/>
</dbReference>
<dbReference type="InterPro" id="IPR026823">
    <property type="entry name" value="cEGF"/>
</dbReference>
<keyword evidence="10 17" id="KW-0472">Membrane</keyword>
<dbReference type="GO" id="GO:0042562">
    <property type="term" value="F:hormone binding"/>
    <property type="evidence" value="ECO:0007669"/>
    <property type="project" value="TreeGrafter"/>
</dbReference>
<evidence type="ECO:0000256" key="10">
    <source>
        <dbReference type="ARBA" id="ARBA00023136"/>
    </source>
</evidence>
<dbReference type="PROSITE" id="PS50068">
    <property type="entry name" value="LDLRA_2"/>
    <property type="match status" value="5"/>
</dbReference>
<comment type="caution">
    <text evidence="14">Lacks conserved residue(s) required for the propagation of feature annotation.</text>
</comment>
<feature type="chain" id="PRO_5040361303" description="EGF-like domain-containing protein" evidence="18">
    <location>
        <begin position="17"/>
        <end position="944"/>
    </location>
</feature>
<gene>
    <name evidence="20" type="ORF">CAMP_LOCUS565</name>
</gene>
<evidence type="ECO:0000256" key="7">
    <source>
        <dbReference type="ARBA" id="ARBA00022729"/>
    </source>
</evidence>
<dbReference type="PROSITE" id="PS01186">
    <property type="entry name" value="EGF_2"/>
    <property type="match status" value="1"/>
</dbReference>
<dbReference type="InterPro" id="IPR000152">
    <property type="entry name" value="EGF-type_Asp/Asn_hydroxyl_site"/>
</dbReference>
<dbReference type="Gene3D" id="2.10.25.10">
    <property type="entry name" value="Laminin"/>
    <property type="match status" value="3"/>
</dbReference>
<evidence type="ECO:0000256" key="6">
    <source>
        <dbReference type="ARBA" id="ARBA00022692"/>
    </source>
</evidence>
<dbReference type="AlphaFoldDB" id="A0A9P1I5D1"/>
<keyword evidence="13" id="KW-0325">Glycoprotein</keyword>
<dbReference type="PROSITE" id="PS50026">
    <property type="entry name" value="EGF_3"/>
    <property type="match status" value="1"/>
</dbReference>
<dbReference type="EMBL" id="CANHGI010000001">
    <property type="protein sequence ID" value="CAI5437928.1"/>
    <property type="molecule type" value="Genomic_DNA"/>
</dbReference>
<dbReference type="InterPro" id="IPR018097">
    <property type="entry name" value="EGF_Ca-bd_CS"/>
</dbReference>
<keyword evidence="4 14" id="KW-0245">EGF-like domain</keyword>
<evidence type="ECO:0000313" key="21">
    <source>
        <dbReference type="Proteomes" id="UP001152747"/>
    </source>
</evidence>
<evidence type="ECO:0000256" key="5">
    <source>
        <dbReference type="ARBA" id="ARBA00022583"/>
    </source>
</evidence>
<protein>
    <recommendedName>
        <fullName evidence="19">EGF-like domain-containing protein</fullName>
    </recommendedName>
</protein>
<feature type="disulfide bond" evidence="15">
    <location>
        <begin position="151"/>
        <end position="166"/>
    </location>
</feature>
<evidence type="ECO:0000256" key="3">
    <source>
        <dbReference type="ARBA" id="ARBA00009939"/>
    </source>
</evidence>
<dbReference type="SMART" id="SM00192">
    <property type="entry name" value="LDLa"/>
    <property type="match status" value="5"/>
</dbReference>
<dbReference type="FunFam" id="4.10.400.10:FF:000024">
    <property type="entry name" value="Low-density lipoprotein RecePtor related"/>
    <property type="match status" value="1"/>
</dbReference>
<organism evidence="20 21">
    <name type="scientific">Caenorhabditis angaria</name>
    <dbReference type="NCBI Taxonomy" id="860376"/>
    <lineage>
        <taxon>Eukaryota</taxon>
        <taxon>Metazoa</taxon>
        <taxon>Ecdysozoa</taxon>
        <taxon>Nematoda</taxon>
        <taxon>Chromadorea</taxon>
        <taxon>Rhabditida</taxon>
        <taxon>Rhabditina</taxon>
        <taxon>Rhabditomorpha</taxon>
        <taxon>Rhabditoidea</taxon>
        <taxon>Rhabditidae</taxon>
        <taxon>Peloderinae</taxon>
        <taxon>Caenorhabditis</taxon>
    </lineage>
</organism>
<evidence type="ECO:0000313" key="20">
    <source>
        <dbReference type="EMBL" id="CAI5437928.1"/>
    </source>
</evidence>
<sequence>MRLLILALFAFSTVNGLIINNTNKTCDAHSEFDCNGDGKKCVPLDWKCDHVEDCENGRDERNCNYIHECPPGLMACGSGECVAHEFKCDGDQDCSDGADERHCQESESHFINMLQVRHHAMIEHFRRFEDRCDSPRFKCKSGQCISRDLVCDDSEDCLDGDDEAGCFIPHHQMFFSLSNASKPEEDKKEKEPHCQSGYIACPDSSICLPTIFMCDGEEDCEDGSDEKNCNIDDHLDEEDFMTGNIEIIQNCTAQGKFHCQAVDGQLPTCIPMNATCNGIRECPNGDDESMKCSECSTKHCDHSCLNSPHGARCVCQEGYKLDSDGLTCVDEDECAISGHNLCAHFCEDRIGKYVCRCDSGYTLDAEDGHTCRLTRGSHDGRLLVSIGSEIRQMALQDAQGTYTTVQRVSGHGASKSIDYLQKIDKIFMAIAHQNEPQDGELAVADKGVLRVLREKVAGIGHIAVDWIGNNVFFTQKAPAKHIGITVCRIDGLFCRWILQGREAPQTSSTLFGVSTAQQNYRGLAVHPLRGLLVWIDSFMGHNKIMAANMDGTDVRVIVENKLEYPSGLAIDYIRHDVYFGDVEMKIIERVNLDSKHRSVVVSQGVHHPFDLAVFNGFVYWSDWGSESLKAHQIAHHHDHSTTQTLHSYNRFPYGLAVNHSMYQPQSTSNPCQFLNCPWICVIVESQPNIASAKCICPDAYKHSILDNTCVPPNEQERMEIAGNLSHVSAALMAEYCDAGVACKNGGKCEHLKNEHGRVHQIQCQCPEPFDGEFCERFNPELDKLLREREATGALWALVLIALLIVAFVAIVLYLVCVQREATLDAITCARIRVDNMARSAESAAGPIVNKVKNIAGIGGGAEKSPRAGIYQTNVNFVDETHQDQQLPRGDQQRQLFMDSPSSFRNPIYDEVPATATYTQIGTESSGASPISGSGVIRFNSDGLF</sequence>
<keyword evidence="9 17" id="KW-1133">Transmembrane helix</keyword>
<dbReference type="InterPro" id="IPR001881">
    <property type="entry name" value="EGF-like_Ca-bd_dom"/>
</dbReference>
<feature type="repeat" description="LDL-receptor class B" evidence="16">
    <location>
        <begin position="530"/>
        <end position="574"/>
    </location>
</feature>
<dbReference type="PROSITE" id="PS00022">
    <property type="entry name" value="EGF_1"/>
    <property type="match status" value="1"/>
</dbReference>
<dbReference type="PROSITE" id="PS51120">
    <property type="entry name" value="LDLRB"/>
    <property type="match status" value="1"/>
</dbReference>
<keyword evidence="21" id="KW-1185">Reference proteome</keyword>
<feature type="signal peptide" evidence="18">
    <location>
        <begin position="1"/>
        <end position="16"/>
    </location>
</feature>
<dbReference type="GO" id="GO:0006898">
    <property type="term" value="P:receptor-mediated endocytosis"/>
    <property type="evidence" value="ECO:0007669"/>
    <property type="project" value="TreeGrafter"/>
</dbReference>
<feature type="disulfide bond" evidence="14">
    <location>
        <begin position="765"/>
        <end position="774"/>
    </location>
</feature>
<evidence type="ECO:0000256" key="12">
    <source>
        <dbReference type="ARBA" id="ARBA00023170"/>
    </source>
</evidence>
<dbReference type="Gene3D" id="4.10.400.10">
    <property type="entry name" value="Low-density Lipoprotein Receptor"/>
    <property type="match status" value="5"/>
</dbReference>
<dbReference type="SMART" id="SM00135">
    <property type="entry name" value="LY"/>
    <property type="match status" value="4"/>
</dbReference>
<evidence type="ECO:0000256" key="18">
    <source>
        <dbReference type="SAM" id="SignalP"/>
    </source>
</evidence>
<feature type="disulfide bond" evidence="15">
    <location>
        <begin position="88"/>
        <end position="103"/>
    </location>
</feature>
<dbReference type="OrthoDB" id="9990982at2759"/>
<dbReference type="PROSITE" id="PS00010">
    <property type="entry name" value="ASX_HYDROXYL"/>
    <property type="match status" value="1"/>
</dbReference>
<keyword evidence="6 17" id="KW-0812">Transmembrane</keyword>
<keyword evidence="8" id="KW-0677">Repeat</keyword>
<comment type="subcellular location">
    <subcellularLocation>
        <location evidence="2">Endomembrane system</location>
    </subcellularLocation>
    <subcellularLocation>
        <location evidence="1">Membrane</location>
        <topology evidence="1">Single-pass membrane protein</topology>
    </subcellularLocation>
</comment>
<dbReference type="Pfam" id="PF00058">
    <property type="entry name" value="Ldl_recept_b"/>
    <property type="match status" value="1"/>
</dbReference>
<name>A0A9P1I5D1_9PELO</name>
<evidence type="ECO:0000256" key="9">
    <source>
        <dbReference type="ARBA" id="ARBA00022989"/>
    </source>
</evidence>
<dbReference type="SMART" id="SM00179">
    <property type="entry name" value="EGF_CA"/>
    <property type="match status" value="2"/>
</dbReference>
<accession>A0A9P1I5D1</accession>
<dbReference type="Pfam" id="PF12662">
    <property type="entry name" value="cEGF"/>
    <property type="match status" value="1"/>
</dbReference>
<evidence type="ECO:0000256" key="13">
    <source>
        <dbReference type="ARBA" id="ARBA00023180"/>
    </source>
</evidence>
<feature type="disulfide bond" evidence="15">
    <location>
        <begin position="69"/>
        <end position="81"/>
    </location>
</feature>
<feature type="disulfide bond" evidence="15">
    <location>
        <begin position="214"/>
        <end position="229"/>
    </location>
</feature>
<keyword evidence="11 14" id="KW-1015">Disulfide bond</keyword>